<evidence type="ECO:0000259" key="6">
    <source>
        <dbReference type="PROSITE" id="PS51918"/>
    </source>
</evidence>
<keyword evidence="2" id="KW-0949">S-adenosyl-L-methionine</keyword>
<organism evidence="7 8">
    <name type="scientific">Desulfobulbus oligotrophicus</name>
    <dbReference type="NCBI Taxonomy" id="1909699"/>
    <lineage>
        <taxon>Bacteria</taxon>
        <taxon>Pseudomonadati</taxon>
        <taxon>Thermodesulfobacteriota</taxon>
        <taxon>Desulfobulbia</taxon>
        <taxon>Desulfobulbales</taxon>
        <taxon>Desulfobulbaceae</taxon>
        <taxon>Desulfobulbus</taxon>
    </lineage>
</organism>
<dbReference type="SMART" id="SM00729">
    <property type="entry name" value="Elp3"/>
    <property type="match status" value="1"/>
</dbReference>
<keyword evidence="8" id="KW-1185">Reference proteome</keyword>
<dbReference type="SUPFAM" id="SSF102114">
    <property type="entry name" value="Radical SAM enzymes"/>
    <property type="match status" value="1"/>
</dbReference>
<keyword evidence="3" id="KW-0479">Metal-binding</keyword>
<keyword evidence="5" id="KW-0411">Iron-sulfur</keyword>
<dbReference type="InterPro" id="IPR051198">
    <property type="entry name" value="BchE-like"/>
</dbReference>
<dbReference type="InterPro" id="IPR007197">
    <property type="entry name" value="rSAM"/>
</dbReference>
<dbReference type="PANTHER" id="PTHR43409:SF4">
    <property type="entry name" value="RADICAL SAM SUPERFAMILY PROTEIN"/>
    <property type="match status" value="1"/>
</dbReference>
<dbReference type="RefSeq" id="WP_199263254.1">
    <property type="nucleotide sequence ID" value="NZ_CP054140.1"/>
</dbReference>
<evidence type="ECO:0000256" key="4">
    <source>
        <dbReference type="ARBA" id="ARBA00023004"/>
    </source>
</evidence>
<dbReference type="InterPro" id="IPR013785">
    <property type="entry name" value="Aldolase_TIM"/>
</dbReference>
<keyword evidence="4" id="KW-0408">Iron</keyword>
<dbReference type="SFLD" id="SFLDG01095">
    <property type="entry name" value="Uncharacterised_Radical_SAM_Su"/>
    <property type="match status" value="1"/>
</dbReference>
<evidence type="ECO:0000256" key="5">
    <source>
        <dbReference type="ARBA" id="ARBA00023014"/>
    </source>
</evidence>
<evidence type="ECO:0000313" key="7">
    <source>
        <dbReference type="EMBL" id="QQG64419.1"/>
    </source>
</evidence>
<gene>
    <name evidence="7" type="ORF">HP555_00375</name>
</gene>
<dbReference type="EMBL" id="CP054140">
    <property type="protein sequence ID" value="QQG64419.1"/>
    <property type="molecule type" value="Genomic_DNA"/>
</dbReference>
<dbReference type="Proteomes" id="UP000596092">
    <property type="component" value="Chromosome"/>
</dbReference>
<dbReference type="Pfam" id="PF04055">
    <property type="entry name" value="Radical_SAM"/>
    <property type="match status" value="1"/>
</dbReference>
<dbReference type="PANTHER" id="PTHR43409">
    <property type="entry name" value="ANAEROBIC MAGNESIUM-PROTOPORPHYRIN IX MONOMETHYL ESTER CYCLASE-RELATED"/>
    <property type="match status" value="1"/>
</dbReference>
<accession>A0A7T5VAZ3</accession>
<sequence>MHFSSGINRPPYEAMDGFLQVTSGCSHASCKFCTFYKDAPFAVSPMEEIEEDIKEIRDRGWKFQRIFLQGADPFILPYNKLMQVAELIHQYLPSVESIGGYARVDNVRNKTVEQLRRLAEVGYSNFYFGNESGDDKLLERMNKGYKAEVVVEQLSKLDEAGMKYIVNFLGGLGGYNYGLSHARESAKVINQLHPTLVYASELTLFPDTPLSKDKQKGLFAEATEVERLEEMYEFIRCLDIDTVFKAEHVTIPVPIRGKLPEDKQNMLELLQEQIDIAKEGGLDGFRKRVMSL</sequence>
<evidence type="ECO:0000256" key="3">
    <source>
        <dbReference type="ARBA" id="ARBA00022723"/>
    </source>
</evidence>
<dbReference type="Gene3D" id="3.20.20.70">
    <property type="entry name" value="Aldolase class I"/>
    <property type="match status" value="1"/>
</dbReference>
<proteinExistence type="predicted"/>
<dbReference type="SFLD" id="SFLDS00029">
    <property type="entry name" value="Radical_SAM"/>
    <property type="match status" value="1"/>
</dbReference>
<protein>
    <submittedName>
        <fullName evidence="7">Radical SAM protein</fullName>
    </submittedName>
</protein>
<dbReference type="GO" id="GO:0003824">
    <property type="term" value="F:catalytic activity"/>
    <property type="evidence" value="ECO:0007669"/>
    <property type="project" value="InterPro"/>
</dbReference>
<dbReference type="GO" id="GO:0051536">
    <property type="term" value="F:iron-sulfur cluster binding"/>
    <property type="evidence" value="ECO:0007669"/>
    <property type="project" value="UniProtKB-KW"/>
</dbReference>
<dbReference type="InterPro" id="IPR006638">
    <property type="entry name" value="Elp3/MiaA/NifB-like_rSAM"/>
</dbReference>
<evidence type="ECO:0000256" key="1">
    <source>
        <dbReference type="ARBA" id="ARBA00001966"/>
    </source>
</evidence>
<dbReference type="PROSITE" id="PS51918">
    <property type="entry name" value="RADICAL_SAM"/>
    <property type="match status" value="1"/>
</dbReference>
<dbReference type="SFLD" id="SFLDG01082">
    <property type="entry name" value="B12-binding_domain_containing"/>
    <property type="match status" value="1"/>
</dbReference>
<evidence type="ECO:0000256" key="2">
    <source>
        <dbReference type="ARBA" id="ARBA00022691"/>
    </source>
</evidence>
<feature type="domain" description="Radical SAM core" evidence="6">
    <location>
        <begin position="11"/>
        <end position="241"/>
    </location>
</feature>
<name>A0A7T5VAZ3_9BACT</name>
<dbReference type="GO" id="GO:0046872">
    <property type="term" value="F:metal ion binding"/>
    <property type="evidence" value="ECO:0007669"/>
    <property type="project" value="UniProtKB-KW"/>
</dbReference>
<dbReference type="KEGG" id="dog:HP555_00375"/>
<comment type="cofactor">
    <cofactor evidence="1">
        <name>[4Fe-4S] cluster</name>
        <dbReference type="ChEBI" id="CHEBI:49883"/>
    </cofactor>
</comment>
<dbReference type="InterPro" id="IPR058240">
    <property type="entry name" value="rSAM_sf"/>
</dbReference>
<dbReference type="CDD" id="cd01335">
    <property type="entry name" value="Radical_SAM"/>
    <property type="match status" value="1"/>
</dbReference>
<reference evidence="7 8" key="1">
    <citation type="submission" date="2020-05" db="EMBL/GenBank/DDBJ databases">
        <title>Complete genome of Desulfobulbus oligotrophicus.</title>
        <authorList>
            <person name="Podar M."/>
        </authorList>
    </citation>
    <scope>NUCLEOTIDE SEQUENCE [LARGE SCALE GENOMIC DNA]</scope>
    <source>
        <strain evidence="7 8">Prop6</strain>
    </source>
</reference>
<evidence type="ECO:0000313" key="8">
    <source>
        <dbReference type="Proteomes" id="UP000596092"/>
    </source>
</evidence>
<dbReference type="AlphaFoldDB" id="A0A7T5VAZ3"/>